<keyword evidence="3" id="KW-1185">Reference proteome</keyword>
<evidence type="ECO:0000256" key="1">
    <source>
        <dbReference type="SAM" id="SignalP"/>
    </source>
</evidence>
<dbReference type="Proteomes" id="UP000184550">
    <property type="component" value="Unassembled WGS sequence"/>
</dbReference>
<evidence type="ECO:0008006" key="4">
    <source>
        <dbReference type="Google" id="ProtNLM"/>
    </source>
</evidence>
<feature type="signal peptide" evidence="1">
    <location>
        <begin position="1"/>
        <end position="22"/>
    </location>
</feature>
<keyword evidence="1" id="KW-0732">Signal</keyword>
<sequence length="234" mass="26908">MMRKIAFLTLTILSITPLSAIACQNGHPDSLAYIRRDKNRCEGLKDGQDVSLSFRLTSLVSRNLNSYPNTLTVKIPAPNNSTPNLVIQSYFRNYRLDEINLVRNTSNFIFNLPTAILQKAKIPPNKLRALAYITQQSERIYYPVILGNPSPQYEFVIYSPERVILTNLEVRRNGKVIPGSPSPRPNPIQGEITYTWKAANAPENGRYELYVNAKREKETRAYSYYFEHHNNWLK</sequence>
<accession>A0A7Z9BV86</accession>
<dbReference type="EMBL" id="CZCU02000155">
    <property type="protein sequence ID" value="VXD23375.1"/>
    <property type="molecule type" value="Genomic_DNA"/>
</dbReference>
<evidence type="ECO:0000313" key="3">
    <source>
        <dbReference type="Proteomes" id="UP000184550"/>
    </source>
</evidence>
<protein>
    <recommendedName>
        <fullName evidence="4">Lipoprotein</fullName>
    </recommendedName>
</protein>
<reference evidence="2" key="1">
    <citation type="submission" date="2019-10" db="EMBL/GenBank/DDBJ databases">
        <authorList>
            <consortium name="Genoscope - CEA"/>
            <person name="William W."/>
        </authorList>
    </citation>
    <scope>NUCLEOTIDE SEQUENCE [LARGE SCALE GENOMIC DNA]</scope>
    <source>
        <strain evidence="2">BBR_PRJEB10992</strain>
    </source>
</reference>
<dbReference type="AlphaFoldDB" id="A0A7Z9BV86"/>
<evidence type="ECO:0000313" key="2">
    <source>
        <dbReference type="EMBL" id="VXD23375.1"/>
    </source>
</evidence>
<gene>
    <name evidence="2" type="ORF">PL8927_780059</name>
</gene>
<organism evidence="2 3">
    <name type="scientific">Planktothrix serta PCC 8927</name>
    <dbReference type="NCBI Taxonomy" id="671068"/>
    <lineage>
        <taxon>Bacteria</taxon>
        <taxon>Bacillati</taxon>
        <taxon>Cyanobacteriota</taxon>
        <taxon>Cyanophyceae</taxon>
        <taxon>Oscillatoriophycideae</taxon>
        <taxon>Oscillatoriales</taxon>
        <taxon>Microcoleaceae</taxon>
        <taxon>Planktothrix</taxon>
    </lineage>
</organism>
<dbReference type="PROSITE" id="PS51257">
    <property type="entry name" value="PROKAR_LIPOPROTEIN"/>
    <property type="match status" value="1"/>
</dbReference>
<comment type="caution">
    <text evidence="2">The sequence shown here is derived from an EMBL/GenBank/DDBJ whole genome shotgun (WGS) entry which is preliminary data.</text>
</comment>
<proteinExistence type="predicted"/>
<feature type="chain" id="PRO_5030730686" description="Lipoprotein" evidence="1">
    <location>
        <begin position="23"/>
        <end position="234"/>
    </location>
</feature>
<name>A0A7Z9BV86_9CYAN</name>
<dbReference type="OrthoDB" id="467967at2"/>
<dbReference type="RefSeq" id="WP_156093276.1">
    <property type="nucleotide sequence ID" value="NZ_LR734879.1"/>
</dbReference>